<protein>
    <submittedName>
        <fullName evidence="2">Uncharacterized protein</fullName>
    </submittedName>
</protein>
<gene>
    <name evidence="2" type="ORF">SAMN05444377_101240</name>
</gene>
<feature type="transmembrane region" description="Helical" evidence="1">
    <location>
        <begin position="32"/>
        <end position="49"/>
    </location>
</feature>
<accession>A0A1M4WBH7</accession>
<organism evidence="2 3">
    <name type="scientific">Flavobacterium fontis</name>
    <dbReference type="NCBI Taxonomy" id="1124188"/>
    <lineage>
        <taxon>Bacteria</taxon>
        <taxon>Pseudomonadati</taxon>
        <taxon>Bacteroidota</taxon>
        <taxon>Flavobacteriia</taxon>
        <taxon>Flavobacteriales</taxon>
        <taxon>Flavobacteriaceae</taxon>
        <taxon>Flavobacterium</taxon>
    </lineage>
</organism>
<keyword evidence="1" id="KW-0812">Transmembrane</keyword>
<keyword evidence="3" id="KW-1185">Reference proteome</keyword>
<name>A0A1M4WBH7_9FLAO</name>
<dbReference type="Proteomes" id="UP000184147">
    <property type="component" value="Unassembled WGS sequence"/>
</dbReference>
<dbReference type="EMBL" id="FQVQ01000001">
    <property type="protein sequence ID" value="SHE78525.1"/>
    <property type="molecule type" value="Genomic_DNA"/>
</dbReference>
<evidence type="ECO:0000256" key="1">
    <source>
        <dbReference type="SAM" id="Phobius"/>
    </source>
</evidence>
<evidence type="ECO:0000313" key="3">
    <source>
        <dbReference type="Proteomes" id="UP000184147"/>
    </source>
</evidence>
<dbReference type="AlphaFoldDB" id="A0A1M4WBH7"/>
<keyword evidence="1" id="KW-0472">Membrane</keyword>
<dbReference type="RefSeq" id="WP_073360630.1">
    <property type="nucleotide sequence ID" value="NZ_FQVQ01000001.1"/>
</dbReference>
<keyword evidence="1" id="KW-1133">Transmembrane helix</keyword>
<dbReference type="STRING" id="1124188.SAMN05444377_101240"/>
<feature type="transmembrane region" description="Helical" evidence="1">
    <location>
        <begin position="7"/>
        <end position="26"/>
    </location>
</feature>
<sequence length="265" mass="30759">MISFLRFFGGITVFGCVLIFIDGEAGDSEMKAIYTFWLIVGLILLFGPIDKIFKKKNQIKEDSEELNSKPFHKKVKKKKKDKTKNKSKDKIELDDLDTAMVEVGTKVLPKILEDEMNQSKFAFEMVRVKFNTKTNITNLFILDFLKIKYQSEPIEIENNTFRTIVGKITLQPHFIGFDATNSLSYSKISYENEAKSFLRVAGIFQLNIEMKLCFHYVLYENVGFNTFTLRSYDHTGISLNMGTFKKFYEVIEFISNKHFNSTEND</sequence>
<proteinExistence type="predicted"/>
<reference evidence="2 3" key="1">
    <citation type="submission" date="2016-11" db="EMBL/GenBank/DDBJ databases">
        <authorList>
            <person name="Jaros S."/>
            <person name="Januszkiewicz K."/>
            <person name="Wedrychowicz H."/>
        </authorList>
    </citation>
    <scope>NUCLEOTIDE SEQUENCE [LARGE SCALE GENOMIC DNA]</scope>
    <source>
        <strain evidence="2 3">DSM 25660</strain>
    </source>
</reference>
<evidence type="ECO:0000313" key="2">
    <source>
        <dbReference type="EMBL" id="SHE78525.1"/>
    </source>
</evidence>